<evidence type="ECO:0000313" key="2">
    <source>
        <dbReference type="Proteomes" id="UP000237350"/>
    </source>
</evidence>
<dbReference type="Proteomes" id="UP000237350">
    <property type="component" value="Unassembled WGS sequence"/>
</dbReference>
<accession>A0A2S4JFQ6</accession>
<keyword evidence="2" id="KW-1185">Reference proteome</keyword>
<dbReference type="GO" id="GO:0003676">
    <property type="term" value="F:nucleic acid binding"/>
    <property type="evidence" value="ECO:0007669"/>
    <property type="project" value="InterPro"/>
</dbReference>
<evidence type="ECO:0000313" key="1">
    <source>
        <dbReference type="EMBL" id="POQ98319.1"/>
    </source>
</evidence>
<dbReference type="OrthoDB" id="9798761at2"/>
<dbReference type="EMBL" id="LPWH01000124">
    <property type="protein sequence ID" value="POQ98319.1"/>
    <property type="molecule type" value="Genomic_DNA"/>
</dbReference>
<name>A0A2S4JFQ6_9SPIO</name>
<proteinExistence type="predicted"/>
<dbReference type="AlphaFoldDB" id="A0A2S4JFQ6"/>
<sequence>MFQVDIEAKQLRRLTPTGFSELGLYERFDIQEWIEKTPEILGEELLIIGKEVILASGKRLDLLAVDTNAHLVIIELKRDSSGEAVEWQAIKYASYCGSLLPDEIYSLFESHLKTSASDARRRIEEFIDTDIEALNGAQRIILASRQFNSEVISAVLWLREFGVNIQCTRLAPFVDAQRNLFINPETIIPLPEAKDYIERKEKKQRTGSQAHREWTGYWFVNVGEGSHRNWDDNRKFGYIGAGQGPRYSSALKRLSVGDKIYAYMKGLGYVGFGEVTSTAVPVGDFTVEETGTPLLNAGLTAPDAGAHCDDEDLSDWAVGVRWIHTVSRDQARTFAGAFANQNVVCKLRDHETLRFLKEAFGA</sequence>
<evidence type="ECO:0008006" key="3">
    <source>
        <dbReference type="Google" id="ProtNLM"/>
    </source>
</evidence>
<protein>
    <recommendedName>
        <fullName evidence="3">DUF91 domain-containing protein</fullName>
    </recommendedName>
</protein>
<dbReference type="Gene3D" id="3.40.1350.10">
    <property type="match status" value="1"/>
</dbReference>
<reference evidence="2" key="1">
    <citation type="submission" date="2015-12" db="EMBL/GenBank/DDBJ databases">
        <authorList>
            <person name="Lodha T.D."/>
            <person name="Chintalapati S."/>
            <person name="Chintalapati V.R."/>
            <person name="Sravanthi T."/>
        </authorList>
    </citation>
    <scope>NUCLEOTIDE SEQUENCE [LARGE SCALE GENOMIC DNA]</scope>
    <source>
        <strain evidence="2">JC133</strain>
    </source>
</reference>
<gene>
    <name evidence="1" type="ORF">AU468_13975</name>
</gene>
<dbReference type="InterPro" id="IPR011856">
    <property type="entry name" value="tRNA_endonuc-like_dom_sf"/>
</dbReference>
<organism evidence="1 2">
    <name type="scientific">Alkalispirochaeta sphaeroplastigenens</name>
    <dbReference type="NCBI Taxonomy" id="1187066"/>
    <lineage>
        <taxon>Bacteria</taxon>
        <taxon>Pseudomonadati</taxon>
        <taxon>Spirochaetota</taxon>
        <taxon>Spirochaetia</taxon>
        <taxon>Spirochaetales</taxon>
        <taxon>Spirochaetaceae</taxon>
        <taxon>Alkalispirochaeta</taxon>
    </lineage>
</organism>
<comment type="caution">
    <text evidence="1">The sequence shown here is derived from an EMBL/GenBank/DDBJ whole genome shotgun (WGS) entry which is preliminary data.</text>
</comment>
<dbReference type="RefSeq" id="WP_103681266.1">
    <property type="nucleotide sequence ID" value="NZ_LPWH01000124.1"/>
</dbReference>